<dbReference type="PANTHER" id="PTHR31793">
    <property type="entry name" value="4-HYDROXYBENZOYL-COA THIOESTERASE FAMILY MEMBER"/>
    <property type="match status" value="1"/>
</dbReference>
<dbReference type="NCBIfam" id="TIGR00051">
    <property type="entry name" value="YbgC/FadM family acyl-CoA thioesterase"/>
    <property type="match status" value="1"/>
</dbReference>
<evidence type="ECO:0000313" key="4">
    <source>
        <dbReference type="Proteomes" id="UP000707138"/>
    </source>
</evidence>
<organism evidence="3 4">
    <name type="scientific">Veillonella magna</name>
    <dbReference type="NCBI Taxonomy" id="464322"/>
    <lineage>
        <taxon>Bacteria</taxon>
        <taxon>Bacillati</taxon>
        <taxon>Bacillota</taxon>
        <taxon>Negativicutes</taxon>
        <taxon>Veillonellales</taxon>
        <taxon>Veillonellaceae</taxon>
        <taxon>Veillonella</taxon>
    </lineage>
</organism>
<evidence type="ECO:0000256" key="1">
    <source>
        <dbReference type="ARBA" id="ARBA00005953"/>
    </source>
</evidence>
<dbReference type="PIRSF" id="PIRSF003230">
    <property type="entry name" value="YbgC"/>
    <property type="match status" value="1"/>
</dbReference>
<dbReference type="Proteomes" id="UP000707138">
    <property type="component" value="Unassembled WGS sequence"/>
</dbReference>
<keyword evidence="2" id="KW-0378">Hydrolase</keyword>
<dbReference type="CDD" id="cd00586">
    <property type="entry name" value="4HBT"/>
    <property type="match status" value="1"/>
</dbReference>
<accession>A0ABS2GIQ4</accession>
<evidence type="ECO:0000256" key="2">
    <source>
        <dbReference type="ARBA" id="ARBA00022801"/>
    </source>
</evidence>
<protein>
    <submittedName>
        <fullName evidence="3">Acyl-CoA thioesterase</fullName>
    </submittedName>
</protein>
<dbReference type="RefSeq" id="WP_205088142.1">
    <property type="nucleotide sequence ID" value="NZ_JACJLA010000013.1"/>
</dbReference>
<proteinExistence type="inferred from homology"/>
<dbReference type="EMBL" id="JACJLA010000013">
    <property type="protein sequence ID" value="MBM6913167.1"/>
    <property type="molecule type" value="Genomic_DNA"/>
</dbReference>
<comment type="caution">
    <text evidence="3">The sequence shown here is derived from an EMBL/GenBank/DDBJ whole genome shotgun (WGS) entry which is preliminary data.</text>
</comment>
<dbReference type="Gene3D" id="3.10.129.10">
    <property type="entry name" value="Hotdog Thioesterase"/>
    <property type="match status" value="1"/>
</dbReference>
<comment type="similarity">
    <text evidence="1">Belongs to the 4-hydroxybenzoyl-CoA thioesterase family.</text>
</comment>
<keyword evidence="4" id="KW-1185">Reference proteome</keyword>
<dbReference type="PANTHER" id="PTHR31793:SF27">
    <property type="entry name" value="NOVEL THIOESTERASE SUPERFAMILY DOMAIN AND SAPOSIN A-TYPE DOMAIN CONTAINING PROTEIN (0610012H03RIK)"/>
    <property type="match status" value="1"/>
</dbReference>
<reference evidence="3 4" key="1">
    <citation type="journal article" date="2021" name="Sci. Rep.">
        <title>The distribution of antibiotic resistance genes in chicken gut microbiota commensals.</title>
        <authorList>
            <person name="Juricova H."/>
            <person name="Matiasovicova J."/>
            <person name="Kubasova T."/>
            <person name="Cejkova D."/>
            <person name="Rychlik I."/>
        </authorList>
    </citation>
    <scope>NUCLEOTIDE SEQUENCE [LARGE SCALE GENOMIC DNA]</scope>
    <source>
        <strain evidence="3 4">An537</strain>
    </source>
</reference>
<dbReference type="InterPro" id="IPR006684">
    <property type="entry name" value="YbgC/YbaW"/>
</dbReference>
<name>A0ABS2GIQ4_9FIRM</name>
<dbReference type="InterPro" id="IPR029069">
    <property type="entry name" value="HotDog_dom_sf"/>
</dbReference>
<dbReference type="SUPFAM" id="SSF54637">
    <property type="entry name" value="Thioesterase/thiol ester dehydrase-isomerase"/>
    <property type="match status" value="1"/>
</dbReference>
<gene>
    <name evidence="3" type="ORF">H6A01_07525</name>
</gene>
<dbReference type="Pfam" id="PF13279">
    <property type="entry name" value="4HBT_2"/>
    <property type="match status" value="1"/>
</dbReference>
<evidence type="ECO:0000313" key="3">
    <source>
        <dbReference type="EMBL" id="MBM6913167.1"/>
    </source>
</evidence>
<dbReference type="InterPro" id="IPR050563">
    <property type="entry name" value="4-hydroxybenzoyl-CoA_TE"/>
</dbReference>
<sequence>MFTTSLQVRFYETDMMEVAHHTNHLRWFEMGRVEFFRSCDISLWDMMNEGIVFPITKVSCEYKEPARFDDIITVEVTVAKLTRAQCVFTYRLVREADGALIATGETQNVFTDKETGKIIRLPDVFYKAMVAKAAKKEEAHEQGETD</sequence>